<dbReference type="AlphaFoldDB" id="A0A2U3JZL2"/>
<sequence>MASTAHNFMKLFRGSSRGTEASPPVPQNLTRRSSGLAELSRLWDSESSLCVLDLGSTSPANIRFFTELGHKIYSEDLLVASTEPGLVTKDEEGKIVLDSRQFLADNLLYPAAHFDVVLCWNLPDYLDESLVRPVMGRLWSVLKPGGMLLAFFHTKDAGPDSPCFRFHIVGKDTLETQRIVLRREARRGPTGAIHTAITDGFRLQRVFNNRHIETLFRDFASIKFFLARDNMREVLVVR</sequence>
<dbReference type="EMBL" id="OMOD01000013">
    <property type="protein sequence ID" value="SPF32798.1"/>
    <property type="molecule type" value="Genomic_DNA"/>
</dbReference>
<accession>A0A2U3JZL2</accession>
<evidence type="ECO:0000313" key="2">
    <source>
        <dbReference type="Proteomes" id="UP000238701"/>
    </source>
</evidence>
<dbReference type="Proteomes" id="UP000238701">
    <property type="component" value="Unassembled WGS sequence"/>
</dbReference>
<dbReference type="Gene3D" id="3.40.50.150">
    <property type="entry name" value="Vaccinia Virus protein VP39"/>
    <property type="match status" value="1"/>
</dbReference>
<proteinExistence type="predicted"/>
<evidence type="ECO:0008006" key="3">
    <source>
        <dbReference type="Google" id="ProtNLM"/>
    </source>
</evidence>
<dbReference type="InterPro" id="IPR029063">
    <property type="entry name" value="SAM-dependent_MTases_sf"/>
</dbReference>
<organism evidence="1 2">
    <name type="scientific">Candidatus Sulfotelmatobacter kueseliae</name>
    <dbReference type="NCBI Taxonomy" id="2042962"/>
    <lineage>
        <taxon>Bacteria</taxon>
        <taxon>Pseudomonadati</taxon>
        <taxon>Acidobacteriota</taxon>
        <taxon>Terriglobia</taxon>
        <taxon>Terriglobales</taxon>
        <taxon>Candidatus Korobacteraceae</taxon>
        <taxon>Candidatus Sulfotelmatobacter</taxon>
    </lineage>
</organism>
<name>A0A2U3JZL2_9BACT</name>
<dbReference type="SUPFAM" id="SSF53335">
    <property type="entry name" value="S-adenosyl-L-methionine-dependent methyltransferases"/>
    <property type="match status" value="1"/>
</dbReference>
<gene>
    <name evidence="1" type="ORF">SBA1_110005</name>
</gene>
<evidence type="ECO:0000313" key="1">
    <source>
        <dbReference type="EMBL" id="SPF32798.1"/>
    </source>
</evidence>
<protein>
    <recommendedName>
        <fullName evidence="3">Methyltransferase type 11 domain-containing protein</fullName>
    </recommendedName>
</protein>
<reference evidence="2" key="1">
    <citation type="submission" date="2018-02" db="EMBL/GenBank/DDBJ databases">
        <authorList>
            <person name="Hausmann B."/>
        </authorList>
    </citation>
    <scope>NUCLEOTIDE SEQUENCE [LARGE SCALE GENOMIC DNA]</scope>
    <source>
        <strain evidence="2">Peat soil MAG SbA1</strain>
    </source>
</reference>